<evidence type="ECO:0000256" key="1">
    <source>
        <dbReference type="ARBA" id="ARBA00011073"/>
    </source>
</evidence>
<feature type="active site" description="Charge relay system" evidence="5">
    <location>
        <position position="181"/>
    </location>
</feature>
<dbReference type="GO" id="GO:0004252">
    <property type="term" value="F:serine-type endopeptidase activity"/>
    <property type="evidence" value="ECO:0007669"/>
    <property type="project" value="UniProtKB-UniRule"/>
</dbReference>
<protein>
    <submittedName>
        <fullName evidence="9">S8 family serine peptidase</fullName>
    </submittedName>
</protein>
<dbReference type="CDD" id="cd07473">
    <property type="entry name" value="Peptidases_S8_Subtilisin_like"/>
    <property type="match status" value="1"/>
</dbReference>
<dbReference type="Pfam" id="PF00082">
    <property type="entry name" value="Peptidase_S8"/>
    <property type="match status" value="1"/>
</dbReference>
<evidence type="ECO:0000256" key="6">
    <source>
        <dbReference type="SAM" id="SignalP"/>
    </source>
</evidence>
<name>A0A7K0FIB2_9SPHI</name>
<evidence type="ECO:0000259" key="7">
    <source>
        <dbReference type="Pfam" id="PF00082"/>
    </source>
</evidence>
<sequence>MKGSSSLLVVFLFLSVFTALADDQSKKRKFKLPVGVSSKDYIPNSIIIKYKNISTTTSRSVENKLMVGKQKVQFVKHQPILKVNYLYDLPLQKQLALDKAGVNKIFELEYRSSAPIEEVINALLEQEEVEYAEPRYIYRTTNAPNDPFFLQGFQNSLSQVKALEAWGIQSSANGQIIAVIDSGADLEHEDLAANIYLNTNDPINGIDDDGDGYTDNYRGWDFVGASFTGGTPDNNPDIPADSLDHGMHVAGIAAAVTNNAKGVASVSRDAKLMILKAGSDDNASAIYRGYEAILYAVNKGVKIINCSWGGPGFSSFGQDIINFAVSNGALVVAAAGNSGRDGLDYPAAYKGVLAVANVNANDVKAGSSSYGFDVDIAAPGQNIFSTINGGAYGTKSGTSMATPLVSSAAALVAAKYPNLSGVAIGEILRLSADDISNIGDNAAYQNKLGKGRLNVFKALQNNSFVAIRRQNIIIEDNSNGVLAAGDTVNLAVDLKSILGNVNNLSVTLQTNNSDVEVITPTLVLNSLNELEVKRLGFFKIFLSPQTQENREIIFTLTYQSSNYQDQEFFSLRVNLDYLNIINNQIATTLTSNGRVGFSSNDAENGLGFIYQNKNLLYESSLMIGNSATRISNNTRSPQIGSSEEDFIKISRPIKNNANTTALEASATFNDYGSNSPLDVEVTNRHIAYPNSPDDKYVLIDYIIKNKSIVPLNGIYIGLFCDWDVEASDKNVVKYQPAETLAYTYSLNPGNPYTAVKVLNTDGAIQFYPMSYQLVGDVLEDDVFTRAEKFTTLSSGVFKTELGESLGGLDVMYTIGAGPYNIASGDSVQVAFAFIAGDNLNDIIVSANAAEQKFKNIQLVVPEPIDRFKVSQNYPNPTRRNTYFDMFLPEAGAVSADLFDIGGRKLKNIYNSTQLDAGKHTIATQVDDLSTGIYYVEFRYQESREIVKIIVTR</sequence>
<feature type="domain" description="Peptidase S8/S53" evidence="7">
    <location>
        <begin position="173"/>
        <end position="436"/>
    </location>
</feature>
<reference evidence="9 10" key="1">
    <citation type="submission" date="2019-11" db="EMBL/GenBank/DDBJ databases">
        <authorList>
            <person name="Cheng Q."/>
            <person name="Yang Z."/>
        </authorList>
    </citation>
    <scope>NUCLEOTIDE SEQUENCE [LARGE SCALE GENOMIC DNA]</scope>
    <source>
        <strain evidence="9 10">HX-22-1</strain>
    </source>
</reference>
<keyword evidence="4 5" id="KW-0720">Serine protease</keyword>
<dbReference type="InterPro" id="IPR026444">
    <property type="entry name" value="Secre_tail"/>
</dbReference>
<keyword evidence="10" id="KW-1185">Reference proteome</keyword>
<dbReference type="InterPro" id="IPR022398">
    <property type="entry name" value="Peptidase_S8_His-AS"/>
</dbReference>
<feature type="chain" id="PRO_5029863625" evidence="6">
    <location>
        <begin position="22"/>
        <end position="952"/>
    </location>
</feature>
<evidence type="ECO:0000259" key="8">
    <source>
        <dbReference type="Pfam" id="PF18962"/>
    </source>
</evidence>
<keyword evidence="6" id="KW-0732">Signal</keyword>
<dbReference type="EMBL" id="WKJI01000001">
    <property type="protein sequence ID" value="MRX45716.1"/>
    <property type="molecule type" value="Genomic_DNA"/>
</dbReference>
<dbReference type="PROSITE" id="PS51892">
    <property type="entry name" value="SUBTILASE"/>
    <property type="match status" value="1"/>
</dbReference>
<dbReference type="GO" id="GO:0006508">
    <property type="term" value="P:proteolysis"/>
    <property type="evidence" value="ECO:0007669"/>
    <property type="project" value="UniProtKB-KW"/>
</dbReference>
<keyword evidence="3 5" id="KW-0378">Hydrolase</keyword>
<dbReference type="PANTHER" id="PTHR43399">
    <property type="entry name" value="SUBTILISIN-RELATED"/>
    <property type="match status" value="1"/>
</dbReference>
<keyword evidence="2 5" id="KW-0645">Protease</keyword>
<dbReference type="AlphaFoldDB" id="A0A7K0FIB2"/>
<feature type="active site" description="Charge relay system" evidence="5">
    <location>
        <position position="399"/>
    </location>
</feature>
<feature type="active site" description="Charge relay system" evidence="5">
    <location>
        <position position="245"/>
    </location>
</feature>
<evidence type="ECO:0000313" key="9">
    <source>
        <dbReference type="EMBL" id="MRX45716.1"/>
    </source>
</evidence>
<comment type="caution">
    <text evidence="9">The sequence shown here is derived from an EMBL/GenBank/DDBJ whole genome shotgun (WGS) entry which is preliminary data.</text>
</comment>
<proteinExistence type="inferred from homology"/>
<comment type="similarity">
    <text evidence="1 5">Belongs to the peptidase S8 family.</text>
</comment>
<accession>A0A7K0FIB2</accession>
<evidence type="ECO:0000256" key="2">
    <source>
        <dbReference type="ARBA" id="ARBA00022670"/>
    </source>
</evidence>
<dbReference type="InterPro" id="IPR015500">
    <property type="entry name" value="Peptidase_S8_subtilisin-rel"/>
</dbReference>
<evidence type="ECO:0000256" key="3">
    <source>
        <dbReference type="ARBA" id="ARBA00022801"/>
    </source>
</evidence>
<dbReference type="Pfam" id="PF18962">
    <property type="entry name" value="Por_Secre_tail"/>
    <property type="match status" value="1"/>
</dbReference>
<dbReference type="InterPro" id="IPR000209">
    <property type="entry name" value="Peptidase_S8/S53_dom"/>
</dbReference>
<evidence type="ECO:0000256" key="4">
    <source>
        <dbReference type="ARBA" id="ARBA00022825"/>
    </source>
</evidence>
<dbReference type="InterPro" id="IPR036852">
    <property type="entry name" value="Peptidase_S8/S53_dom_sf"/>
</dbReference>
<dbReference type="PRINTS" id="PR00723">
    <property type="entry name" value="SUBTILISIN"/>
</dbReference>
<evidence type="ECO:0000256" key="5">
    <source>
        <dbReference type="PROSITE-ProRule" id="PRU01240"/>
    </source>
</evidence>
<dbReference type="PANTHER" id="PTHR43399:SF4">
    <property type="entry name" value="CELL WALL-ASSOCIATED PROTEASE"/>
    <property type="match status" value="1"/>
</dbReference>
<dbReference type="Gene3D" id="3.40.50.200">
    <property type="entry name" value="Peptidase S8/S53 domain"/>
    <property type="match status" value="1"/>
</dbReference>
<gene>
    <name evidence="9" type="ORF">GJJ64_00765</name>
</gene>
<dbReference type="NCBIfam" id="TIGR04183">
    <property type="entry name" value="Por_Secre_tail"/>
    <property type="match status" value="1"/>
</dbReference>
<dbReference type="InterPro" id="IPR034204">
    <property type="entry name" value="PfSUB1-like_cat_dom"/>
</dbReference>
<organism evidence="9 10">
    <name type="scientific">Pedobacter puniceum</name>
    <dbReference type="NCBI Taxonomy" id="2666136"/>
    <lineage>
        <taxon>Bacteria</taxon>
        <taxon>Pseudomonadati</taxon>
        <taxon>Bacteroidota</taxon>
        <taxon>Sphingobacteriia</taxon>
        <taxon>Sphingobacteriales</taxon>
        <taxon>Sphingobacteriaceae</taxon>
        <taxon>Pedobacter</taxon>
    </lineage>
</organism>
<dbReference type="RefSeq" id="WP_154285882.1">
    <property type="nucleotide sequence ID" value="NZ_WKJI01000001.1"/>
</dbReference>
<dbReference type="Proteomes" id="UP000462931">
    <property type="component" value="Unassembled WGS sequence"/>
</dbReference>
<dbReference type="InterPro" id="IPR051048">
    <property type="entry name" value="Peptidase_S8/S53_subtilisin"/>
</dbReference>
<dbReference type="SUPFAM" id="SSF52743">
    <property type="entry name" value="Subtilisin-like"/>
    <property type="match status" value="1"/>
</dbReference>
<feature type="signal peptide" evidence="6">
    <location>
        <begin position="1"/>
        <end position="21"/>
    </location>
</feature>
<feature type="domain" description="Secretion system C-terminal sorting" evidence="8">
    <location>
        <begin position="873"/>
        <end position="950"/>
    </location>
</feature>
<dbReference type="PROSITE" id="PS00137">
    <property type="entry name" value="SUBTILASE_HIS"/>
    <property type="match status" value="1"/>
</dbReference>
<evidence type="ECO:0000313" key="10">
    <source>
        <dbReference type="Proteomes" id="UP000462931"/>
    </source>
</evidence>